<evidence type="ECO:0000256" key="1">
    <source>
        <dbReference type="ARBA" id="ARBA00008894"/>
    </source>
</evidence>
<protein>
    <recommendedName>
        <fullName evidence="4">NB-ARC domain-containing protein</fullName>
    </recommendedName>
</protein>
<evidence type="ECO:0000313" key="2">
    <source>
        <dbReference type="EMBL" id="KAG5605441.1"/>
    </source>
</evidence>
<dbReference type="EMBL" id="JACXVP010000005">
    <property type="protein sequence ID" value="KAG5605441.1"/>
    <property type="molecule type" value="Genomic_DNA"/>
</dbReference>
<organism evidence="2 3">
    <name type="scientific">Solanum commersonii</name>
    <name type="common">Commerson's wild potato</name>
    <name type="synonym">Commerson's nightshade</name>
    <dbReference type="NCBI Taxonomy" id="4109"/>
    <lineage>
        <taxon>Eukaryota</taxon>
        <taxon>Viridiplantae</taxon>
        <taxon>Streptophyta</taxon>
        <taxon>Embryophyta</taxon>
        <taxon>Tracheophyta</taxon>
        <taxon>Spermatophyta</taxon>
        <taxon>Magnoliopsida</taxon>
        <taxon>eudicotyledons</taxon>
        <taxon>Gunneridae</taxon>
        <taxon>Pentapetalae</taxon>
        <taxon>asterids</taxon>
        <taxon>lamiids</taxon>
        <taxon>Solanales</taxon>
        <taxon>Solanaceae</taxon>
        <taxon>Solanoideae</taxon>
        <taxon>Solaneae</taxon>
        <taxon>Solanum</taxon>
    </lineage>
</organism>
<dbReference type="InterPro" id="IPR036388">
    <property type="entry name" value="WH-like_DNA-bd_sf"/>
</dbReference>
<dbReference type="OrthoDB" id="999290at2759"/>
<sequence length="143" mass="16310">MSTEKIGTKSHQLQWVAEVIALGHPTWDILGGEISRQDLQFEAKHPTLFKQKAFVDGEVPEEIMSMEKRIGERCQGLPLAASAILDGNPLDQDDNGENSLKKILKLSFNYLPSPHLKKCFAYFAMFPKEFEFEKDQLIQLWMA</sequence>
<dbReference type="InterPro" id="IPR027417">
    <property type="entry name" value="P-loop_NTPase"/>
</dbReference>
<dbReference type="PANTHER" id="PTHR23155">
    <property type="entry name" value="DISEASE RESISTANCE PROTEIN RP"/>
    <property type="match status" value="1"/>
</dbReference>
<dbReference type="SUPFAM" id="SSF52540">
    <property type="entry name" value="P-loop containing nucleoside triphosphate hydrolases"/>
    <property type="match status" value="1"/>
</dbReference>
<accession>A0A9J5YXW0</accession>
<dbReference type="GO" id="GO:0098542">
    <property type="term" value="P:defense response to other organism"/>
    <property type="evidence" value="ECO:0007669"/>
    <property type="project" value="TreeGrafter"/>
</dbReference>
<reference evidence="2 3" key="1">
    <citation type="submission" date="2020-09" db="EMBL/GenBank/DDBJ databases">
        <title>De no assembly of potato wild relative species, Solanum commersonii.</title>
        <authorList>
            <person name="Cho K."/>
        </authorList>
    </citation>
    <scope>NUCLEOTIDE SEQUENCE [LARGE SCALE GENOMIC DNA]</scope>
    <source>
        <strain evidence="2">LZ3.2</strain>
        <tissue evidence="2">Leaf</tissue>
    </source>
</reference>
<evidence type="ECO:0000313" key="3">
    <source>
        <dbReference type="Proteomes" id="UP000824120"/>
    </source>
</evidence>
<dbReference type="GO" id="GO:0005524">
    <property type="term" value="F:ATP binding"/>
    <property type="evidence" value="ECO:0007669"/>
    <property type="project" value="UniProtKB-KW"/>
</dbReference>
<comment type="similarity">
    <text evidence="1">Belongs to the disease resistance NB-LRR family.</text>
</comment>
<comment type="caution">
    <text evidence="2">The sequence shown here is derived from an EMBL/GenBank/DDBJ whole genome shotgun (WGS) entry which is preliminary data.</text>
</comment>
<dbReference type="InterPro" id="IPR044974">
    <property type="entry name" value="Disease_R_plants"/>
</dbReference>
<gene>
    <name evidence="2" type="ORF">H5410_026933</name>
</gene>
<proteinExistence type="inferred from homology"/>
<dbReference type="Gene3D" id="1.10.10.10">
    <property type="entry name" value="Winged helix-like DNA-binding domain superfamily/Winged helix DNA-binding domain"/>
    <property type="match status" value="1"/>
</dbReference>
<name>A0A9J5YXW0_SOLCO</name>
<dbReference type="PANTHER" id="PTHR23155:SF1139">
    <property type="entry name" value="CC-NBS-LRR RESISTANCE PROTEIN"/>
    <property type="match status" value="1"/>
</dbReference>
<evidence type="ECO:0008006" key="4">
    <source>
        <dbReference type="Google" id="ProtNLM"/>
    </source>
</evidence>
<dbReference type="AlphaFoldDB" id="A0A9J5YXW0"/>
<dbReference type="Proteomes" id="UP000824120">
    <property type="component" value="Chromosome 5"/>
</dbReference>
<keyword evidence="3" id="KW-1185">Reference proteome</keyword>